<accession>A0ABR1D595</accession>
<keyword evidence="1" id="KW-1133">Transmembrane helix</keyword>
<keyword evidence="1" id="KW-0812">Transmembrane</keyword>
<dbReference type="EMBL" id="JAVFWL010000003">
    <property type="protein sequence ID" value="KAK6745422.1"/>
    <property type="molecule type" value="Genomic_DNA"/>
</dbReference>
<dbReference type="InterPro" id="IPR014044">
    <property type="entry name" value="CAP_dom"/>
</dbReference>
<feature type="transmembrane region" description="Helical" evidence="1">
    <location>
        <begin position="32"/>
        <end position="56"/>
    </location>
</feature>
<gene>
    <name evidence="3" type="primary">Necator_chrIII.g12649</name>
    <name evidence="3" type="ORF">RB195_011882</name>
</gene>
<sequence>MEGKSGATPERSRGKSSDSSRSFVEKIAAIPVLVRFTILVYIFFFIFTALIVPLFCRPDMMKYCESGISVREQFILLYHINALRMDVASGKQKTGSGQQPHLPSAAAMYKLQWSCVLQEEAYTHASKSKIDETKPAKNVYEYVEISKSSLWQVSENAVADVRSKLMVLTNLQMNEKQLLIDTSTHIGCALIKQAGVQKLTCVLESMVGANKTGDEAYVVGPAGSKCPYRSLEPGMPLCIYVAHKQKPKE</sequence>
<comment type="caution">
    <text evidence="3">The sequence shown here is derived from an EMBL/GenBank/DDBJ whole genome shotgun (WGS) entry which is preliminary data.</text>
</comment>
<keyword evidence="4" id="KW-1185">Reference proteome</keyword>
<organism evidence="3 4">
    <name type="scientific">Necator americanus</name>
    <name type="common">Human hookworm</name>
    <dbReference type="NCBI Taxonomy" id="51031"/>
    <lineage>
        <taxon>Eukaryota</taxon>
        <taxon>Metazoa</taxon>
        <taxon>Ecdysozoa</taxon>
        <taxon>Nematoda</taxon>
        <taxon>Chromadorea</taxon>
        <taxon>Rhabditida</taxon>
        <taxon>Rhabditina</taxon>
        <taxon>Rhabditomorpha</taxon>
        <taxon>Strongyloidea</taxon>
        <taxon>Ancylostomatidae</taxon>
        <taxon>Bunostominae</taxon>
        <taxon>Necator</taxon>
    </lineage>
</organism>
<reference evidence="3 4" key="1">
    <citation type="submission" date="2023-08" db="EMBL/GenBank/DDBJ databases">
        <title>A Necator americanus chromosomal reference genome.</title>
        <authorList>
            <person name="Ilik V."/>
            <person name="Petrzelkova K.J."/>
            <person name="Pardy F."/>
            <person name="Fuh T."/>
            <person name="Niatou-Singa F.S."/>
            <person name="Gouil Q."/>
            <person name="Baker L."/>
            <person name="Ritchie M.E."/>
            <person name="Jex A.R."/>
            <person name="Gazzola D."/>
            <person name="Li H."/>
            <person name="Toshio Fujiwara R."/>
            <person name="Zhan B."/>
            <person name="Aroian R.V."/>
            <person name="Pafco B."/>
            <person name="Schwarz E.M."/>
        </authorList>
    </citation>
    <scope>NUCLEOTIDE SEQUENCE [LARGE SCALE GENOMIC DNA]</scope>
    <source>
        <strain evidence="3 4">Aroian</strain>
        <tissue evidence="3">Whole animal</tissue>
    </source>
</reference>
<keyword evidence="1" id="KW-0472">Membrane</keyword>
<proteinExistence type="predicted"/>
<name>A0ABR1D595_NECAM</name>
<evidence type="ECO:0000259" key="2">
    <source>
        <dbReference type="Pfam" id="PF00188"/>
    </source>
</evidence>
<dbReference type="SUPFAM" id="SSF55797">
    <property type="entry name" value="PR-1-like"/>
    <property type="match status" value="1"/>
</dbReference>
<dbReference type="CDD" id="cd05380">
    <property type="entry name" value="CAP_euk"/>
    <property type="match status" value="1"/>
</dbReference>
<evidence type="ECO:0000313" key="4">
    <source>
        <dbReference type="Proteomes" id="UP001303046"/>
    </source>
</evidence>
<dbReference type="InterPro" id="IPR035940">
    <property type="entry name" value="CAP_sf"/>
</dbReference>
<dbReference type="Pfam" id="PF00188">
    <property type="entry name" value="CAP"/>
    <property type="match status" value="1"/>
</dbReference>
<dbReference type="Gene3D" id="3.40.33.10">
    <property type="entry name" value="CAP"/>
    <property type="match status" value="1"/>
</dbReference>
<evidence type="ECO:0000313" key="3">
    <source>
        <dbReference type="EMBL" id="KAK6745422.1"/>
    </source>
</evidence>
<dbReference type="Proteomes" id="UP001303046">
    <property type="component" value="Unassembled WGS sequence"/>
</dbReference>
<protein>
    <recommendedName>
        <fullName evidence="2">SCP domain-containing protein</fullName>
    </recommendedName>
</protein>
<evidence type="ECO:0000256" key="1">
    <source>
        <dbReference type="SAM" id="Phobius"/>
    </source>
</evidence>
<feature type="domain" description="SCP" evidence="2">
    <location>
        <begin position="77"/>
        <end position="202"/>
    </location>
</feature>